<dbReference type="InterPro" id="IPR013324">
    <property type="entry name" value="RNA_pol_sigma_r3/r4-like"/>
</dbReference>
<evidence type="ECO:0000259" key="4">
    <source>
        <dbReference type="Pfam" id="PF07638"/>
    </source>
</evidence>
<evidence type="ECO:0000313" key="5">
    <source>
        <dbReference type="EMBL" id="MCL1635962.1"/>
    </source>
</evidence>
<dbReference type="Gene3D" id="1.10.10.10">
    <property type="entry name" value="Winged helix-like DNA-binding domain superfamily/Winged helix DNA-binding domain"/>
    <property type="match status" value="1"/>
</dbReference>
<dbReference type="NCBIfam" id="TIGR02937">
    <property type="entry name" value="sigma70-ECF"/>
    <property type="match status" value="1"/>
</dbReference>
<evidence type="ECO:0000313" key="6">
    <source>
        <dbReference type="Proteomes" id="UP001431217"/>
    </source>
</evidence>
<dbReference type="InterPro" id="IPR039425">
    <property type="entry name" value="RNA_pol_sigma-70-like"/>
</dbReference>
<dbReference type="PANTHER" id="PTHR43133">
    <property type="entry name" value="RNA POLYMERASE ECF-TYPE SIGMA FACTO"/>
    <property type="match status" value="1"/>
</dbReference>
<dbReference type="InterPro" id="IPR014284">
    <property type="entry name" value="RNA_pol_sigma-70_dom"/>
</dbReference>
<dbReference type="PANTHER" id="PTHR43133:SF39">
    <property type="entry name" value="SIMILAR TO RNA POLYMERASE SIGMA-E FACTOR"/>
    <property type="match status" value="1"/>
</dbReference>
<gene>
    <name evidence="5" type="ORF">M2650_15165</name>
</gene>
<name>A0ABT0MM68_9GAMM</name>
<dbReference type="NCBIfam" id="TIGR02999">
    <property type="entry name" value="Sig-70_X6"/>
    <property type="match status" value="1"/>
</dbReference>
<reference evidence="5 6" key="1">
    <citation type="submission" date="2022-05" db="EMBL/GenBank/DDBJ databases">
        <title>Luteimonas sp. SX5, whole genome shotgun sequencing project.</title>
        <authorList>
            <person name="Zhao G."/>
            <person name="Shen L."/>
        </authorList>
    </citation>
    <scope>NUCLEOTIDE SEQUENCE [LARGE SCALE GENOMIC DNA]</scope>
    <source>
        <strain evidence="5 6">SX5</strain>
    </source>
</reference>
<evidence type="ECO:0000256" key="3">
    <source>
        <dbReference type="ARBA" id="ARBA00023163"/>
    </source>
</evidence>
<dbReference type="SUPFAM" id="SSF88659">
    <property type="entry name" value="Sigma3 and sigma4 domains of RNA polymerase sigma factors"/>
    <property type="match status" value="1"/>
</dbReference>
<comment type="caution">
    <text evidence="5">The sequence shown here is derived from an EMBL/GenBank/DDBJ whole genome shotgun (WGS) entry which is preliminary data.</text>
</comment>
<protein>
    <submittedName>
        <fullName evidence="5">ECF-type sigma factor</fullName>
    </submittedName>
</protein>
<dbReference type="InterPro" id="IPR036388">
    <property type="entry name" value="WH-like_DNA-bd_sf"/>
</dbReference>
<keyword evidence="2" id="KW-0731">Sigma factor</keyword>
<organism evidence="5 6">
    <name type="scientific">Luteimonas galliterrae</name>
    <dbReference type="NCBI Taxonomy" id="2940486"/>
    <lineage>
        <taxon>Bacteria</taxon>
        <taxon>Pseudomonadati</taxon>
        <taxon>Pseudomonadota</taxon>
        <taxon>Gammaproteobacteria</taxon>
        <taxon>Lysobacterales</taxon>
        <taxon>Lysobacteraceae</taxon>
        <taxon>Luteimonas</taxon>
    </lineage>
</organism>
<proteinExistence type="predicted"/>
<keyword evidence="3" id="KW-0804">Transcription</keyword>
<dbReference type="RefSeq" id="WP_249475940.1">
    <property type="nucleotide sequence ID" value="NZ_JAMBEP010000005.1"/>
</dbReference>
<sequence>MGNEITELLVQARAGQPERLSAVFESLYPELRRLAASRLGAGEHTITPTVLVHELFLRASSGDPLSATDRKHFFVAAAQAMRWIVVDHARRRGADKRGGGQVAVTLDEALVGADAADTTMLALHDGLEALAQVNEQQRQVVELHYFAGLKFAEIAELLDCSERTVHREWERARAFLHAWLSDP</sequence>
<dbReference type="Pfam" id="PF07638">
    <property type="entry name" value="Sigma70_ECF"/>
    <property type="match status" value="1"/>
</dbReference>
<dbReference type="InterPro" id="IPR011517">
    <property type="entry name" value="RNA_pol_sigma70_ECF-like"/>
</dbReference>
<dbReference type="CDD" id="cd06171">
    <property type="entry name" value="Sigma70_r4"/>
    <property type="match status" value="1"/>
</dbReference>
<dbReference type="InterPro" id="IPR053812">
    <property type="entry name" value="HTH_Sigma70_ECF-like"/>
</dbReference>
<keyword evidence="1" id="KW-0805">Transcription regulation</keyword>
<evidence type="ECO:0000256" key="2">
    <source>
        <dbReference type="ARBA" id="ARBA00023082"/>
    </source>
</evidence>
<accession>A0ABT0MM68</accession>
<dbReference type="EMBL" id="JAMBEP010000005">
    <property type="protein sequence ID" value="MCL1635962.1"/>
    <property type="molecule type" value="Genomic_DNA"/>
</dbReference>
<feature type="domain" description="RNA polymerase sigma-70 ECF-like HTH" evidence="4">
    <location>
        <begin position="3"/>
        <end position="180"/>
    </location>
</feature>
<evidence type="ECO:0000256" key="1">
    <source>
        <dbReference type="ARBA" id="ARBA00023015"/>
    </source>
</evidence>
<dbReference type="Proteomes" id="UP001431217">
    <property type="component" value="Unassembled WGS sequence"/>
</dbReference>
<keyword evidence="6" id="KW-1185">Reference proteome</keyword>